<evidence type="ECO:0000256" key="2">
    <source>
        <dbReference type="ARBA" id="ARBA00014454"/>
    </source>
</evidence>
<dbReference type="GO" id="GO:0005684">
    <property type="term" value="C:U2-type spliceosomal complex"/>
    <property type="evidence" value="ECO:0007669"/>
    <property type="project" value="TreeGrafter"/>
</dbReference>
<accession>A0A158R425</accession>
<dbReference type="GO" id="GO:0070274">
    <property type="term" value="C:RES complex"/>
    <property type="evidence" value="ECO:0007669"/>
    <property type="project" value="TreeGrafter"/>
</dbReference>
<feature type="compositionally biased region" description="Basic residues" evidence="3">
    <location>
        <begin position="24"/>
        <end position="33"/>
    </location>
</feature>
<dbReference type="WBParaSite" id="SMUV_0000222801-mRNA-1">
    <property type="protein sequence ID" value="SMUV_0000222801-mRNA-1"/>
    <property type="gene ID" value="SMUV_0000222801"/>
</dbReference>
<feature type="compositionally biased region" description="Basic and acidic residues" evidence="3">
    <location>
        <begin position="111"/>
        <end position="121"/>
    </location>
</feature>
<dbReference type="InterPro" id="IPR018609">
    <property type="entry name" value="Bud13"/>
</dbReference>
<dbReference type="PANTHER" id="PTHR31809:SF0">
    <property type="entry name" value="BUD13 HOMOLOG"/>
    <property type="match status" value="1"/>
</dbReference>
<evidence type="ECO:0000256" key="1">
    <source>
        <dbReference type="ARBA" id="ARBA00011069"/>
    </source>
</evidence>
<feature type="region of interest" description="Disordered" evidence="3">
    <location>
        <begin position="18"/>
        <end position="299"/>
    </location>
</feature>
<keyword evidence="4" id="KW-1185">Reference proteome</keyword>
<sequence>MSSSEATKLSMEEYLKRYMSGSKSKSKKKKAKHKDVNSRMKIHDDDAFIAVPPNTSEIPSDEDDREDLKREIEMKMKLSEKSGFFKKDTFRSIESPNDMHIKQEIASNSDESSHETDHIGTDSKPFSNKQKQQESGTQLPSSKRHHHPDSDQSPPRQLKHGSGSDISSRRRRHDSDSDQSPPRQPKHGSGSDVSSRRRRHDSDSDQSPPGQPKHGSGSNISSRRRRHDSDSDQSPPRQPKHGFESNISSRGRHHDSDSDLSPPRQSKHGSESNDLPLHQKHLDNSHSNSRVAGSDHQEIKSEVCCTGDISDGKQKITLEGKKAGLQSSKNVRDELKELRRKENEMFEKMSEEISGKNAATVHHGKKIGKQYEAPEEREKKEFIEKKQKELEEKYKHWNRGVRQIKQRVEDVNEMARVAQEEFARTADNKAMNDHMKEVLLKEDPMLEHVKKKRYKKALQAGEVYPTYEGSWEPNRFNIPPGYRWDGVDRSNGFERRIAEMANRKVAQEKMYYETLSKYE</sequence>
<feature type="compositionally biased region" description="Basic and acidic residues" evidence="3">
    <location>
        <begin position="34"/>
        <end position="46"/>
    </location>
</feature>
<comment type="similarity">
    <text evidence="1">Belongs to the CWC26 family.</text>
</comment>
<organism evidence="4 5">
    <name type="scientific">Syphacia muris</name>
    <dbReference type="NCBI Taxonomy" id="451379"/>
    <lineage>
        <taxon>Eukaryota</taxon>
        <taxon>Metazoa</taxon>
        <taxon>Ecdysozoa</taxon>
        <taxon>Nematoda</taxon>
        <taxon>Chromadorea</taxon>
        <taxon>Rhabditida</taxon>
        <taxon>Spirurina</taxon>
        <taxon>Oxyuridomorpha</taxon>
        <taxon>Oxyuroidea</taxon>
        <taxon>Oxyuridae</taxon>
        <taxon>Syphacia</taxon>
    </lineage>
</organism>
<dbReference type="STRING" id="451379.A0A158R425"/>
<dbReference type="Proteomes" id="UP000046393">
    <property type="component" value="Unplaced"/>
</dbReference>
<feature type="region of interest" description="Disordered" evidence="3">
    <location>
        <begin position="347"/>
        <end position="379"/>
    </location>
</feature>
<evidence type="ECO:0000313" key="5">
    <source>
        <dbReference type="WBParaSite" id="SMUV_0000222801-mRNA-1"/>
    </source>
</evidence>
<reference evidence="5" key="1">
    <citation type="submission" date="2016-04" db="UniProtKB">
        <authorList>
            <consortium name="WormBaseParasite"/>
        </authorList>
    </citation>
    <scope>IDENTIFICATION</scope>
</reference>
<dbReference type="PANTHER" id="PTHR31809">
    <property type="entry name" value="BUD13 HOMOLOG"/>
    <property type="match status" value="1"/>
</dbReference>
<feature type="compositionally biased region" description="Polar residues" evidence="3">
    <location>
        <begin position="124"/>
        <end position="141"/>
    </location>
</feature>
<name>A0A158R425_9BILA</name>
<dbReference type="GO" id="GO:0003723">
    <property type="term" value="F:RNA binding"/>
    <property type="evidence" value="ECO:0007669"/>
    <property type="project" value="TreeGrafter"/>
</dbReference>
<evidence type="ECO:0000256" key="3">
    <source>
        <dbReference type="SAM" id="MobiDB-lite"/>
    </source>
</evidence>
<dbReference type="Pfam" id="PF09736">
    <property type="entry name" value="Bud13"/>
    <property type="match status" value="1"/>
</dbReference>
<dbReference type="AlphaFoldDB" id="A0A158R425"/>
<dbReference type="GO" id="GO:0000398">
    <property type="term" value="P:mRNA splicing, via spliceosome"/>
    <property type="evidence" value="ECO:0007669"/>
    <property type="project" value="TreeGrafter"/>
</dbReference>
<protein>
    <recommendedName>
        <fullName evidence="2">BUD13 homolog</fullName>
    </recommendedName>
</protein>
<dbReference type="InterPro" id="IPR051112">
    <property type="entry name" value="CWC26_splicing_factor"/>
</dbReference>
<evidence type="ECO:0000313" key="4">
    <source>
        <dbReference type="Proteomes" id="UP000046393"/>
    </source>
</evidence>
<proteinExistence type="inferred from homology"/>
<feature type="compositionally biased region" description="Basic and acidic residues" evidence="3">
    <location>
        <begin position="66"/>
        <end position="103"/>
    </location>
</feature>